<name>A0ABS2GRV7_9FIRM</name>
<accession>A0ABS2GRV7</accession>
<protein>
    <recommendedName>
        <fullName evidence="3">CPXCG motif-containing cysteine-rich protein</fullName>
    </recommendedName>
</protein>
<evidence type="ECO:0000313" key="1">
    <source>
        <dbReference type="EMBL" id="MBM6924159.1"/>
    </source>
</evidence>
<proteinExistence type="predicted"/>
<keyword evidence="2" id="KW-1185">Reference proteome</keyword>
<evidence type="ECO:0000313" key="2">
    <source>
        <dbReference type="Proteomes" id="UP000724149"/>
    </source>
</evidence>
<evidence type="ECO:0008006" key="3">
    <source>
        <dbReference type="Google" id="ProtNLM"/>
    </source>
</evidence>
<dbReference type="Proteomes" id="UP000724149">
    <property type="component" value="Unassembled WGS sequence"/>
</dbReference>
<organism evidence="1 2">
    <name type="scientific">Hydrogenoanaerobacterium saccharovorans</name>
    <dbReference type="NCBI Taxonomy" id="474960"/>
    <lineage>
        <taxon>Bacteria</taxon>
        <taxon>Bacillati</taxon>
        <taxon>Bacillota</taxon>
        <taxon>Clostridia</taxon>
        <taxon>Eubacteriales</taxon>
        <taxon>Oscillospiraceae</taxon>
        <taxon>Hydrogenoanaerobacterium</taxon>
    </lineage>
</organism>
<comment type="caution">
    <text evidence="1">The sequence shown here is derived from an EMBL/GenBank/DDBJ whole genome shotgun (WGS) entry which is preliminary data.</text>
</comment>
<gene>
    <name evidence="1" type="ORF">H9X81_10730</name>
</gene>
<reference evidence="1 2" key="1">
    <citation type="journal article" date="2021" name="Sci. Rep.">
        <title>The distribution of antibiotic resistance genes in chicken gut microbiota commensals.</title>
        <authorList>
            <person name="Juricova H."/>
            <person name="Matiasovicova J."/>
            <person name="Kubasova T."/>
            <person name="Cejkova D."/>
            <person name="Rychlik I."/>
        </authorList>
    </citation>
    <scope>NUCLEOTIDE SEQUENCE [LARGE SCALE GENOMIC DNA]</scope>
    <source>
        <strain evidence="1 2">An564</strain>
    </source>
</reference>
<sequence>MTKYECGLTEGKVEMGETCPFDNLNETTIKDCKDCPHVWEVERDGE</sequence>
<dbReference type="EMBL" id="JACSNR010000011">
    <property type="protein sequence ID" value="MBM6924159.1"/>
    <property type="molecule type" value="Genomic_DNA"/>
</dbReference>
<dbReference type="RefSeq" id="WP_204721915.1">
    <property type="nucleotide sequence ID" value="NZ_JACSNR010000011.1"/>
</dbReference>